<reference evidence="2 3" key="1">
    <citation type="submission" date="2014-10" db="EMBL/GenBank/DDBJ databases">
        <title>Draft genome of the hookworm Ancylostoma caninum.</title>
        <authorList>
            <person name="Mitreva M."/>
        </authorList>
    </citation>
    <scope>NUCLEOTIDE SEQUENCE [LARGE SCALE GENOMIC DNA]</scope>
    <source>
        <strain evidence="2 3">Baltimore</strain>
    </source>
</reference>
<comment type="caution">
    <text evidence="2">The sequence shown here is derived from an EMBL/GenBank/DDBJ whole genome shotgun (WGS) entry which is preliminary data.</text>
</comment>
<feature type="region of interest" description="Disordered" evidence="1">
    <location>
        <begin position="29"/>
        <end position="48"/>
    </location>
</feature>
<organism evidence="2 3">
    <name type="scientific">Ancylostoma caninum</name>
    <name type="common">Dog hookworm</name>
    <dbReference type="NCBI Taxonomy" id="29170"/>
    <lineage>
        <taxon>Eukaryota</taxon>
        <taxon>Metazoa</taxon>
        <taxon>Ecdysozoa</taxon>
        <taxon>Nematoda</taxon>
        <taxon>Chromadorea</taxon>
        <taxon>Rhabditida</taxon>
        <taxon>Rhabditina</taxon>
        <taxon>Rhabditomorpha</taxon>
        <taxon>Strongyloidea</taxon>
        <taxon>Ancylostomatidae</taxon>
        <taxon>Ancylostomatinae</taxon>
        <taxon>Ancylostoma</taxon>
    </lineage>
</organism>
<dbReference type="EMBL" id="JOJR01000014">
    <property type="protein sequence ID" value="RCN51331.1"/>
    <property type="molecule type" value="Genomic_DNA"/>
</dbReference>
<feature type="compositionally biased region" description="Basic and acidic residues" evidence="1">
    <location>
        <begin position="29"/>
        <end position="42"/>
    </location>
</feature>
<dbReference type="AlphaFoldDB" id="A0A368H3Z8"/>
<feature type="non-terminal residue" evidence="2">
    <location>
        <position position="1"/>
    </location>
</feature>
<evidence type="ECO:0000256" key="1">
    <source>
        <dbReference type="SAM" id="MobiDB-lite"/>
    </source>
</evidence>
<evidence type="ECO:0000313" key="2">
    <source>
        <dbReference type="EMBL" id="RCN51331.1"/>
    </source>
</evidence>
<protein>
    <submittedName>
        <fullName evidence="2">Uncharacterized protein</fullName>
    </submittedName>
</protein>
<dbReference type="Proteomes" id="UP000252519">
    <property type="component" value="Unassembled WGS sequence"/>
</dbReference>
<accession>A0A368H3Z8</accession>
<dbReference type="OrthoDB" id="5877736at2759"/>
<name>A0A368H3Z8_ANCCA</name>
<proteinExistence type="predicted"/>
<gene>
    <name evidence="2" type="ORF">ANCCAN_02484</name>
</gene>
<keyword evidence="3" id="KW-1185">Reference proteome</keyword>
<evidence type="ECO:0000313" key="3">
    <source>
        <dbReference type="Proteomes" id="UP000252519"/>
    </source>
</evidence>
<sequence length="128" mass="13963">DGKNYYTAPSLLVYNVRLAPRKRGRLERLLSEPIPERDEPRCDSPANSTASELLPACAVRVFERSPHGVPVITTGPSRSVSRLSSVSSVTPTTPTVMLETLTTYNNFNSTPQGFLRVLSAIHLPLVAS</sequence>